<dbReference type="InterPro" id="IPR011042">
    <property type="entry name" value="6-blade_b-propeller_TolB-like"/>
</dbReference>
<feature type="region of interest" description="Disordered" evidence="1">
    <location>
        <begin position="18"/>
        <end position="51"/>
    </location>
</feature>
<dbReference type="Proteomes" id="UP001139494">
    <property type="component" value="Unassembled WGS sequence"/>
</dbReference>
<sequence length="409" mass="43449">MDRRSYLSALGVVAAGSLAGCSGNGSGDGGSDGEESDGSEPDGADTDGSDTVGVTVETVTEGLEHPWGVAFLPDGKRLLVTERDAGRLSLVDRESGEREPLGGTPEVYAGGQGGLLDVAVHPGFPDEPWVYLTYSATNDTGASGTHLGRGRLDPGAARLSSFELLHAAEPFVESDGHYGSRVVFGTDGAAYLTVGDRQFKNFGPDHVAQNTTNELGATLRLAPDGSVPDDNPFLEDPDVEDTIFSYGHRNPQSMAVHPETGELWQAEHGERDGDEINVLERGGNYGWPVATYACEYGTDDPVGDRPDEREEFVEPVHYWECGSGGFPPSGAAFYDGEAFPAWRGDLFLGNLAGEYLGRFAVDGRSVEEREPLLTDRGWRIRAIESAPGNGGLHVAIDGDPAPIVRLVPE</sequence>
<feature type="domain" description="Glucose/Sorbosone dehydrogenase" evidence="2">
    <location>
        <begin position="63"/>
        <end position="405"/>
    </location>
</feature>
<gene>
    <name evidence="3" type="ORF">KM295_01655</name>
</gene>
<dbReference type="InterPro" id="IPR012938">
    <property type="entry name" value="Glc/Sorbosone_DH"/>
</dbReference>
<dbReference type="Pfam" id="PF07995">
    <property type="entry name" value="GSDH"/>
    <property type="match status" value="1"/>
</dbReference>
<accession>A0A9R1CR49</accession>
<dbReference type="PROSITE" id="PS51257">
    <property type="entry name" value="PROKAR_LIPOPROTEIN"/>
    <property type="match status" value="1"/>
</dbReference>
<feature type="compositionally biased region" description="Acidic residues" evidence="1">
    <location>
        <begin position="31"/>
        <end position="48"/>
    </location>
</feature>
<dbReference type="AlphaFoldDB" id="A0A9R1CR49"/>
<keyword evidence="4" id="KW-1185">Reference proteome</keyword>
<dbReference type="SUPFAM" id="SSF50952">
    <property type="entry name" value="Soluble quinoprotein glucose dehydrogenase"/>
    <property type="match status" value="1"/>
</dbReference>
<name>A0A9R1CR49_9EURY</name>
<evidence type="ECO:0000256" key="1">
    <source>
        <dbReference type="SAM" id="MobiDB-lite"/>
    </source>
</evidence>
<protein>
    <submittedName>
        <fullName evidence="3">PQQ-dependent sugar dehydrogenase</fullName>
    </submittedName>
</protein>
<evidence type="ECO:0000259" key="2">
    <source>
        <dbReference type="Pfam" id="PF07995"/>
    </source>
</evidence>
<dbReference type="RefSeq" id="WP_256028129.1">
    <property type="nucleotide sequence ID" value="NZ_JAHLKM010000001.1"/>
</dbReference>
<evidence type="ECO:0000313" key="3">
    <source>
        <dbReference type="EMBL" id="MCQ4332211.1"/>
    </source>
</evidence>
<reference evidence="3" key="1">
    <citation type="journal article" date="2023" name="Front. Microbiol.">
        <title>Genomic-based phylogenetic and metabolic analyses of the genus Natronomonas, and description of Natronomonas aquatica sp. nov.</title>
        <authorList>
            <person name="Garcia-Roldan A."/>
            <person name="Duran-Viseras A."/>
            <person name="de la Haba R.R."/>
            <person name="Corral P."/>
            <person name="Sanchez-Porro C."/>
            <person name="Ventosa A."/>
        </authorList>
    </citation>
    <scope>NUCLEOTIDE SEQUENCE</scope>
    <source>
        <strain evidence="3">F2-12</strain>
    </source>
</reference>
<dbReference type="PANTHER" id="PTHR19328:SF75">
    <property type="entry name" value="ALDOSE SUGAR DEHYDROGENASE YLII"/>
    <property type="match status" value="1"/>
</dbReference>
<proteinExistence type="predicted"/>
<evidence type="ECO:0000313" key="4">
    <source>
        <dbReference type="Proteomes" id="UP001139494"/>
    </source>
</evidence>
<dbReference type="Gene3D" id="2.120.10.30">
    <property type="entry name" value="TolB, C-terminal domain"/>
    <property type="match status" value="1"/>
</dbReference>
<dbReference type="PANTHER" id="PTHR19328">
    <property type="entry name" value="HEDGEHOG-INTERACTING PROTEIN"/>
    <property type="match status" value="1"/>
</dbReference>
<dbReference type="InterPro" id="IPR011041">
    <property type="entry name" value="Quinoprot_gluc/sorb_DH_b-prop"/>
</dbReference>
<dbReference type="EMBL" id="JAHLKM010000001">
    <property type="protein sequence ID" value="MCQ4332211.1"/>
    <property type="molecule type" value="Genomic_DNA"/>
</dbReference>
<comment type="caution">
    <text evidence="3">The sequence shown here is derived from an EMBL/GenBank/DDBJ whole genome shotgun (WGS) entry which is preliminary data.</text>
</comment>
<organism evidence="3 4">
    <name type="scientific">Natronomonas aquatica</name>
    <dbReference type="NCBI Taxonomy" id="2841590"/>
    <lineage>
        <taxon>Archaea</taxon>
        <taxon>Methanobacteriati</taxon>
        <taxon>Methanobacteriota</taxon>
        <taxon>Stenosarchaea group</taxon>
        <taxon>Halobacteria</taxon>
        <taxon>Halobacteriales</taxon>
        <taxon>Natronomonadaceae</taxon>
        <taxon>Natronomonas</taxon>
    </lineage>
</organism>